<evidence type="ECO:0000313" key="3">
    <source>
        <dbReference type="Proteomes" id="UP000319210"/>
    </source>
</evidence>
<name>A0A4Y3QR57_STRCI</name>
<feature type="compositionally biased region" description="Basic residues" evidence="1">
    <location>
        <begin position="62"/>
        <end position="75"/>
    </location>
</feature>
<dbReference type="Proteomes" id="UP000319210">
    <property type="component" value="Unassembled WGS sequence"/>
</dbReference>
<evidence type="ECO:0000256" key="1">
    <source>
        <dbReference type="SAM" id="MobiDB-lite"/>
    </source>
</evidence>
<keyword evidence="3" id="KW-1185">Reference proteome</keyword>
<organism evidence="2 3">
    <name type="scientific">Streptomyces cacaoi</name>
    <dbReference type="NCBI Taxonomy" id="1898"/>
    <lineage>
        <taxon>Bacteria</taxon>
        <taxon>Bacillati</taxon>
        <taxon>Actinomycetota</taxon>
        <taxon>Actinomycetes</taxon>
        <taxon>Kitasatosporales</taxon>
        <taxon>Streptomycetaceae</taxon>
        <taxon>Streptomyces</taxon>
    </lineage>
</organism>
<evidence type="ECO:0000313" key="2">
    <source>
        <dbReference type="EMBL" id="GEB47785.1"/>
    </source>
</evidence>
<dbReference type="AlphaFoldDB" id="A0A4Y3QR57"/>
<feature type="region of interest" description="Disordered" evidence="1">
    <location>
        <begin position="37"/>
        <end position="75"/>
    </location>
</feature>
<protein>
    <submittedName>
        <fullName evidence="2">Uncharacterized protein</fullName>
    </submittedName>
</protein>
<comment type="caution">
    <text evidence="2">The sequence shown here is derived from an EMBL/GenBank/DDBJ whole genome shotgun (WGS) entry which is preliminary data.</text>
</comment>
<dbReference type="EMBL" id="BJMM01000002">
    <property type="protein sequence ID" value="GEB47785.1"/>
    <property type="molecule type" value="Genomic_DNA"/>
</dbReference>
<sequence length="93" mass="10351">MSPAAPATAAASTLRLFTPVMPFLSCFPRPARHRLRSTGLWAQPRPPEKRAERTGRDTTPAARRRPPARSRRPARMCRGAGTVTLDAMHLFFL</sequence>
<reference evidence="2 3" key="1">
    <citation type="submission" date="2019-06" db="EMBL/GenBank/DDBJ databases">
        <title>Whole genome shotgun sequence of Streptomyces cacaoi subsp. cacaoi NBRC 12748.</title>
        <authorList>
            <person name="Hosoyama A."/>
            <person name="Uohara A."/>
            <person name="Ohji S."/>
            <person name="Ichikawa N."/>
        </authorList>
    </citation>
    <scope>NUCLEOTIDE SEQUENCE [LARGE SCALE GENOMIC DNA]</scope>
    <source>
        <strain evidence="2 3">NBRC 12748</strain>
    </source>
</reference>
<feature type="compositionally biased region" description="Basic and acidic residues" evidence="1">
    <location>
        <begin position="46"/>
        <end position="56"/>
    </location>
</feature>
<accession>A0A4Y3QR57</accession>
<gene>
    <name evidence="2" type="ORF">SCA03_03360</name>
</gene>
<proteinExistence type="predicted"/>